<evidence type="ECO:0000313" key="1">
    <source>
        <dbReference type="EMBL" id="OIV36502.1"/>
    </source>
</evidence>
<name>A0A1J7BCX4_9ACTN</name>
<dbReference type="RefSeq" id="WP_071657552.1">
    <property type="nucleotide sequence ID" value="NZ_MLCF01000090.1"/>
</dbReference>
<organism evidence="1 2">
    <name type="scientific">Mangrovactinospora gilvigrisea</name>
    <dbReference type="NCBI Taxonomy" id="1428644"/>
    <lineage>
        <taxon>Bacteria</taxon>
        <taxon>Bacillati</taxon>
        <taxon>Actinomycetota</taxon>
        <taxon>Actinomycetes</taxon>
        <taxon>Kitasatosporales</taxon>
        <taxon>Streptomycetaceae</taxon>
        <taxon>Mangrovactinospora</taxon>
    </lineage>
</organism>
<dbReference type="EMBL" id="MLCF01000090">
    <property type="protein sequence ID" value="OIV36502.1"/>
    <property type="molecule type" value="Genomic_DNA"/>
</dbReference>
<gene>
    <name evidence="1" type="ORF">BIV57_16000</name>
</gene>
<reference evidence="1 2" key="1">
    <citation type="submission" date="2016-10" db="EMBL/GenBank/DDBJ databases">
        <title>Genome sequence of Streptomyces gilvigriseus MUSC 26.</title>
        <authorList>
            <person name="Lee L.-H."/>
            <person name="Ser H.-L."/>
        </authorList>
    </citation>
    <scope>NUCLEOTIDE SEQUENCE [LARGE SCALE GENOMIC DNA]</scope>
    <source>
        <strain evidence="1 2">MUSC 26</strain>
    </source>
</reference>
<dbReference type="AlphaFoldDB" id="A0A1J7BCX4"/>
<proteinExistence type="predicted"/>
<accession>A0A1J7BCX4</accession>
<evidence type="ECO:0008006" key="3">
    <source>
        <dbReference type="Google" id="ProtNLM"/>
    </source>
</evidence>
<evidence type="ECO:0000313" key="2">
    <source>
        <dbReference type="Proteomes" id="UP000243342"/>
    </source>
</evidence>
<comment type="caution">
    <text evidence="1">The sequence shown here is derived from an EMBL/GenBank/DDBJ whole genome shotgun (WGS) entry which is preliminary data.</text>
</comment>
<keyword evidence="2" id="KW-1185">Reference proteome</keyword>
<protein>
    <recommendedName>
        <fullName evidence="3">Roadblock/LAMTOR2 domain-containing protein</fullName>
    </recommendedName>
</protein>
<sequence length="122" mass="13169">MTPRQAVAEAMAIDGAQGAVLVDYYARMPLASAGAASDATPKVIATMDTDVLRAKLDAIRAFGYGADALEDIVVTLTDRIDVILPVANRDRQGVFLHLTLDRRADLAMSRARLRNIARSLMI</sequence>
<dbReference type="OrthoDB" id="3781969at2"/>
<dbReference type="Proteomes" id="UP000243342">
    <property type="component" value="Unassembled WGS sequence"/>
</dbReference>
<dbReference type="STRING" id="1428644.BIV57_16000"/>